<dbReference type="PROSITE" id="PS51257">
    <property type="entry name" value="PROKAR_LIPOPROTEIN"/>
    <property type="match status" value="1"/>
</dbReference>
<protein>
    <submittedName>
        <fullName evidence="2">Uncharacterized protein</fullName>
    </submittedName>
</protein>
<dbReference type="RefSeq" id="WP_150403385.1">
    <property type="nucleotide sequence ID" value="NZ_VXLC01000008.1"/>
</dbReference>
<proteinExistence type="predicted"/>
<dbReference type="AlphaFoldDB" id="A0A5N0EFN2"/>
<gene>
    <name evidence="2" type="ORF">F3087_19235</name>
</gene>
<organism evidence="2 3">
    <name type="scientific">Nocardia colli</name>
    <dbReference type="NCBI Taxonomy" id="2545717"/>
    <lineage>
        <taxon>Bacteria</taxon>
        <taxon>Bacillati</taxon>
        <taxon>Actinomycetota</taxon>
        <taxon>Actinomycetes</taxon>
        <taxon>Mycobacteriales</taxon>
        <taxon>Nocardiaceae</taxon>
        <taxon>Nocardia</taxon>
    </lineage>
</organism>
<sequence length="130" mass="13187">MSMRGTTLIVSALMVVACGLTAVASTAGAVDDKATCAAFNGAWTDLNNRLGALGGADSFSELRKIYLDTAGDLRVVADNADPGALKDALNTAAAHLSRLETATNLDDFDRVMGDPALTAALDVAGTPCGL</sequence>
<feature type="signal peptide" evidence="1">
    <location>
        <begin position="1"/>
        <end position="29"/>
    </location>
</feature>
<dbReference type="Proteomes" id="UP000323876">
    <property type="component" value="Unassembled WGS sequence"/>
</dbReference>
<dbReference type="OrthoDB" id="4552832at2"/>
<evidence type="ECO:0000256" key="1">
    <source>
        <dbReference type="SAM" id="SignalP"/>
    </source>
</evidence>
<keyword evidence="1" id="KW-0732">Signal</keyword>
<keyword evidence="3" id="KW-1185">Reference proteome</keyword>
<feature type="chain" id="PRO_5024430124" evidence="1">
    <location>
        <begin position="30"/>
        <end position="130"/>
    </location>
</feature>
<name>A0A5N0EFN2_9NOCA</name>
<evidence type="ECO:0000313" key="2">
    <source>
        <dbReference type="EMBL" id="KAA8887054.1"/>
    </source>
</evidence>
<reference evidence="2 3" key="1">
    <citation type="submission" date="2019-09" db="EMBL/GenBank/DDBJ databases">
        <authorList>
            <person name="Wang X."/>
        </authorList>
    </citation>
    <scope>NUCLEOTIDE SEQUENCE [LARGE SCALE GENOMIC DNA]</scope>
    <source>
        <strain evidence="2 3">CICC 11023</strain>
    </source>
</reference>
<accession>A0A5N0EFN2</accession>
<evidence type="ECO:0000313" key="3">
    <source>
        <dbReference type="Proteomes" id="UP000323876"/>
    </source>
</evidence>
<comment type="caution">
    <text evidence="2">The sequence shown here is derived from an EMBL/GenBank/DDBJ whole genome shotgun (WGS) entry which is preliminary data.</text>
</comment>
<dbReference type="EMBL" id="VXLC01000008">
    <property type="protein sequence ID" value="KAA8887054.1"/>
    <property type="molecule type" value="Genomic_DNA"/>
</dbReference>